<evidence type="ECO:0000256" key="2">
    <source>
        <dbReference type="ARBA" id="ARBA00007812"/>
    </source>
</evidence>
<evidence type="ECO:0000313" key="8">
    <source>
        <dbReference type="EMBL" id="NDL59369.1"/>
    </source>
</evidence>
<comment type="similarity">
    <text evidence="2 4">Belongs to the TPP enzyme family.</text>
</comment>
<feature type="domain" description="Thiamine pyrophosphate enzyme central" evidence="5">
    <location>
        <begin position="185"/>
        <end position="315"/>
    </location>
</feature>
<dbReference type="Pfam" id="PF02775">
    <property type="entry name" value="TPP_enzyme_C"/>
    <property type="match status" value="1"/>
</dbReference>
<dbReference type="PANTHER" id="PTHR18968">
    <property type="entry name" value="THIAMINE PYROPHOSPHATE ENZYMES"/>
    <property type="match status" value="1"/>
</dbReference>
<dbReference type="EMBL" id="WLZY01000007">
    <property type="protein sequence ID" value="NDL59369.1"/>
    <property type="molecule type" value="Genomic_DNA"/>
</dbReference>
<name>A0A7K3M7S4_9ACTN</name>
<evidence type="ECO:0000256" key="1">
    <source>
        <dbReference type="ARBA" id="ARBA00001964"/>
    </source>
</evidence>
<reference evidence="8 9" key="1">
    <citation type="submission" date="2019-11" db="EMBL/GenBank/DDBJ databases">
        <authorList>
            <person name="Li X.-J."/>
            <person name="Feng X.-M."/>
        </authorList>
    </citation>
    <scope>NUCLEOTIDE SEQUENCE [LARGE SCALE GENOMIC DNA]</scope>
    <source>
        <strain evidence="8 9">XMNu-373</strain>
    </source>
</reference>
<comment type="caution">
    <text evidence="8">The sequence shown here is derived from an EMBL/GenBank/DDBJ whole genome shotgun (WGS) entry which is preliminary data.</text>
</comment>
<dbReference type="GO" id="GO:0003984">
    <property type="term" value="F:acetolactate synthase activity"/>
    <property type="evidence" value="ECO:0007669"/>
    <property type="project" value="TreeGrafter"/>
</dbReference>
<evidence type="ECO:0000256" key="3">
    <source>
        <dbReference type="ARBA" id="ARBA00023052"/>
    </source>
</evidence>
<dbReference type="GO" id="GO:0030976">
    <property type="term" value="F:thiamine pyrophosphate binding"/>
    <property type="evidence" value="ECO:0007669"/>
    <property type="project" value="InterPro"/>
</dbReference>
<dbReference type="InterPro" id="IPR011766">
    <property type="entry name" value="TPP_enzyme_TPP-bd"/>
</dbReference>
<dbReference type="Proteomes" id="UP000460435">
    <property type="component" value="Unassembled WGS sequence"/>
</dbReference>
<sequence length="550" mass="57279">MNVAEAVGQVLADLGVTHAFGVVGSGNFHVTNALANAGTRYVAARHESGAATMADAYARMSGEVAALTLHQGCGLTNAMTGIAEAAKSRTPLLVLAAETTTPTSNFFVDQPGLARSVGAETVRITSGATAVDDAVRAFTMARDQRRTVVVNLPLDVQATSLPDVPVVPTPVAARSQPPPAAEDVTALAGLLAAAQRPVLIAGRGARHARAELIALADACGALLATSAVAKGLFRDVPWSLDVSGGFASPLAAELISGADVIVGFGCALNMWTMRHGRLIGPDARVVQVDLEPDALGRNRPVDVGVVGDSAAVAAAVVRALGDNRSAAATQYRGDALRRRIAEELRWRDVPFEDWGTGDGASARIDPRTLTIGLDDLLPAERVVAVDSGNFMGYPSMFLSVPDELGFCFTQAFQSIGLGLATAIGAGLAQPDRLPVAALGDGGALMAAAELDTVRRLGLPMVVVVYNDSAYGAEVHHFTEGEPLDTVIFPETDIAAVGAGYGFEPVTVRAPADLEDVRRWVDGPRDRPLLIDAKIAAPRGAWWLEEAFRGH</sequence>
<evidence type="ECO:0000313" key="9">
    <source>
        <dbReference type="Proteomes" id="UP000460435"/>
    </source>
</evidence>
<evidence type="ECO:0000256" key="4">
    <source>
        <dbReference type="RuleBase" id="RU362132"/>
    </source>
</evidence>
<dbReference type="Pfam" id="PF02776">
    <property type="entry name" value="TPP_enzyme_N"/>
    <property type="match status" value="1"/>
</dbReference>
<dbReference type="SUPFAM" id="SSF52467">
    <property type="entry name" value="DHS-like NAD/FAD-binding domain"/>
    <property type="match status" value="1"/>
</dbReference>
<dbReference type="RefSeq" id="WP_162452063.1">
    <property type="nucleotide sequence ID" value="NZ_WLZY01000007.1"/>
</dbReference>
<organism evidence="8 9">
    <name type="scientific">Phytoactinopolyspora mesophila</name>
    <dbReference type="NCBI Taxonomy" id="2650750"/>
    <lineage>
        <taxon>Bacteria</taxon>
        <taxon>Bacillati</taxon>
        <taxon>Actinomycetota</taxon>
        <taxon>Actinomycetes</taxon>
        <taxon>Jiangellales</taxon>
        <taxon>Jiangellaceae</taxon>
        <taxon>Phytoactinopolyspora</taxon>
    </lineage>
</organism>
<dbReference type="InterPro" id="IPR012001">
    <property type="entry name" value="Thiamin_PyroP_enz_TPP-bd_dom"/>
</dbReference>
<dbReference type="InterPro" id="IPR012000">
    <property type="entry name" value="Thiamin_PyroP_enz_cen_dom"/>
</dbReference>
<comment type="cofactor">
    <cofactor evidence="1">
        <name>thiamine diphosphate</name>
        <dbReference type="ChEBI" id="CHEBI:58937"/>
    </cofactor>
</comment>
<protein>
    <submittedName>
        <fullName evidence="8">Thiamine pyrophosphate-binding protein</fullName>
    </submittedName>
</protein>
<gene>
    <name evidence="8" type="ORF">F7O44_20060</name>
</gene>
<dbReference type="InterPro" id="IPR029035">
    <property type="entry name" value="DHS-like_NAD/FAD-binding_dom"/>
</dbReference>
<dbReference type="InterPro" id="IPR029061">
    <property type="entry name" value="THDP-binding"/>
</dbReference>
<feature type="domain" description="Thiamine pyrophosphate enzyme N-terminal TPP-binding" evidence="7">
    <location>
        <begin position="1"/>
        <end position="104"/>
    </location>
</feature>
<evidence type="ECO:0000259" key="6">
    <source>
        <dbReference type="Pfam" id="PF02775"/>
    </source>
</evidence>
<dbReference type="Gene3D" id="3.40.50.1220">
    <property type="entry name" value="TPP-binding domain"/>
    <property type="match status" value="1"/>
</dbReference>
<dbReference type="GO" id="GO:0009097">
    <property type="term" value="P:isoleucine biosynthetic process"/>
    <property type="evidence" value="ECO:0007669"/>
    <property type="project" value="TreeGrafter"/>
</dbReference>
<dbReference type="GO" id="GO:0050660">
    <property type="term" value="F:flavin adenine dinucleotide binding"/>
    <property type="evidence" value="ECO:0007669"/>
    <property type="project" value="TreeGrafter"/>
</dbReference>
<evidence type="ECO:0000259" key="5">
    <source>
        <dbReference type="Pfam" id="PF00205"/>
    </source>
</evidence>
<keyword evidence="3 4" id="KW-0786">Thiamine pyrophosphate</keyword>
<dbReference type="AlphaFoldDB" id="A0A7K3M7S4"/>
<feature type="domain" description="Thiamine pyrophosphate enzyme TPP-binding" evidence="6">
    <location>
        <begin position="388"/>
        <end position="531"/>
    </location>
</feature>
<dbReference type="SUPFAM" id="SSF52518">
    <property type="entry name" value="Thiamin diphosphate-binding fold (THDP-binding)"/>
    <property type="match status" value="2"/>
</dbReference>
<dbReference type="GO" id="GO:0005948">
    <property type="term" value="C:acetolactate synthase complex"/>
    <property type="evidence" value="ECO:0007669"/>
    <property type="project" value="TreeGrafter"/>
</dbReference>
<dbReference type="PANTHER" id="PTHR18968:SF166">
    <property type="entry name" value="2-HYDROXYACYL-COA LYASE 2"/>
    <property type="match status" value="1"/>
</dbReference>
<dbReference type="CDD" id="cd00568">
    <property type="entry name" value="TPP_enzymes"/>
    <property type="match status" value="1"/>
</dbReference>
<proteinExistence type="inferred from homology"/>
<dbReference type="Pfam" id="PF00205">
    <property type="entry name" value="TPP_enzyme_M"/>
    <property type="match status" value="1"/>
</dbReference>
<dbReference type="GO" id="GO:0000287">
    <property type="term" value="F:magnesium ion binding"/>
    <property type="evidence" value="ECO:0007669"/>
    <property type="project" value="InterPro"/>
</dbReference>
<keyword evidence="9" id="KW-1185">Reference proteome</keyword>
<dbReference type="Gene3D" id="3.40.50.970">
    <property type="match status" value="2"/>
</dbReference>
<accession>A0A7K3M7S4</accession>
<dbReference type="GO" id="GO:0009099">
    <property type="term" value="P:L-valine biosynthetic process"/>
    <property type="evidence" value="ECO:0007669"/>
    <property type="project" value="TreeGrafter"/>
</dbReference>
<dbReference type="InterPro" id="IPR045229">
    <property type="entry name" value="TPP_enz"/>
</dbReference>
<evidence type="ECO:0000259" key="7">
    <source>
        <dbReference type="Pfam" id="PF02776"/>
    </source>
</evidence>
<dbReference type="CDD" id="cd07035">
    <property type="entry name" value="TPP_PYR_POX_like"/>
    <property type="match status" value="1"/>
</dbReference>